<accession>A0A6C0I2G9</accession>
<organism evidence="1">
    <name type="scientific">viral metagenome</name>
    <dbReference type="NCBI Taxonomy" id="1070528"/>
    <lineage>
        <taxon>unclassified sequences</taxon>
        <taxon>metagenomes</taxon>
        <taxon>organismal metagenomes</taxon>
    </lineage>
</organism>
<proteinExistence type="predicted"/>
<name>A0A6C0I2G9_9ZZZZ</name>
<dbReference type="AlphaFoldDB" id="A0A6C0I2G9"/>
<evidence type="ECO:0000313" key="1">
    <source>
        <dbReference type="EMBL" id="QHT86577.1"/>
    </source>
</evidence>
<dbReference type="EMBL" id="MN740072">
    <property type="protein sequence ID" value="QHT86577.1"/>
    <property type="molecule type" value="Genomic_DNA"/>
</dbReference>
<reference evidence="1" key="1">
    <citation type="journal article" date="2020" name="Nature">
        <title>Giant virus diversity and host interactions through global metagenomics.</title>
        <authorList>
            <person name="Schulz F."/>
            <person name="Roux S."/>
            <person name="Paez-Espino D."/>
            <person name="Jungbluth S."/>
            <person name="Walsh D.A."/>
            <person name="Denef V.J."/>
            <person name="McMahon K.D."/>
            <person name="Konstantinidis K.T."/>
            <person name="Eloe-Fadrosh E.A."/>
            <person name="Kyrpides N.C."/>
            <person name="Woyke T."/>
        </authorList>
    </citation>
    <scope>NUCLEOTIDE SEQUENCE</scope>
    <source>
        <strain evidence="1">GVMAG-M-3300023184-186</strain>
    </source>
</reference>
<sequence>MADNLLIIECPHCKQSIEVLALNCRIFRCGVFKNTNQQIDPHLNEAECKNLKNNDLIYGCGKPFQITDNNSVIICGYI</sequence>
<protein>
    <submittedName>
        <fullName evidence="1">Uncharacterized protein</fullName>
    </submittedName>
</protein>